<reference evidence="2" key="1">
    <citation type="journal article" date="2019" name="Int. J. Syst. Evol. Microbiol.">
        <title>The Global Catalogue of Microorganisms (GCM) 10K type strain sequencing project: providing services to taxonomists for standard genome sequencing and annotation.</title>
        <authorList>
            <consortium name="The Broad Institute Genomics Platform"/>
            <consortium name="The Broad Institute Genome Sequencing Center for Infectious Disease"/>
            <person name="Wu L."/>
            <person name="Ma J."/>
        </authorList>
    </citation>
    <scope>NUCLEOTIDE SEQUENCE [LARGE SCALE GENOMIC DNA]</scope>
    <source>
        <strain evidence="2">TBRC 5781</strain>
    </source>
</reference>
<dbReference type="PANTHER" id="PTHR30528">
    <property type="entry name" value="CYTOPLASMIC PROTEIN"/>
    <property type="match status" value="1"/>
</dbReference>
<comment type="caution">
    <text evidence="1">The sequence shown here is derived from an EMBL/GenBank/DDBJ whole genome shotgun (WGS) entry which is preliminary data.</text>
</comment>
<name>A0ABV8E741_9HYPH</name>
<dbReference type="Pfam" id="PF06224">
    <property type="entry name" value="AlkZ-like"/>
    <property type="match status" value="1"/>
</dbReference>
<evidence type="ECO:0000313" key="2">
    <source>
        <dbReference type="Proteomes" id="UP001595697"/>
    </source>
</evidence>
<dbReference type="InterPro" id="IPR009351">
    <property type="entry name" value="AlkZ-like"/>
</dbReference>
<proteinExistence type="predicted"/>
<dbReference type="RefSeq" id="WP_247260799.1">
    <property type="nucleotide sequence ID" value="NZ_JALJQZ010000012.1"/>
</dbReference>
<sequence length="403" mass="46900">MTILIENERARRMFLERQGLAAAPNRALGLQGLQRLIEDLGFVQVDSVQTVERAHHQILFSRNQTYRREDLVRLLEKERSLFEHWTHDASVIPSAFFPYWKHRFVRREAKIMENWAKWQGEGFDRAFEETYQRIRTLGATMSRDVKAEDHKGGGWWNWHPSKTALEFLWHTGKLAIARRENFQKVYDLAERVIPPHHYEPEVSHDEFVDWACRSALFRLGFATHGEIAAFWALVSPQEAKTWVDSHREELQPVSIACVDGTSRPSFALKEQLPAILEPPVPPQRIRVLSPFDPLLRDRNRAERLFGFFYRIEIFVPEPKRQYGYYVFPLLEGDRMIGRIDMKADRKTSVLGIKRLWLEPGIKPSTGRLERLNAELLRLARFTGVEGVNYADGWLATNTNPGGA</sequence>
<evidence type="ECO:0000313" key="1">
    <source>
        <dbReference type="EMBL" id="MFC3967979.1"/>
    </source>
</evidence>
<keyword evidence="2" id="KW-1185">Reference proteome</keyword>
<dbReference type="Proteomes" id="UP001595697">
    <property type="component" value="Unassembled WGS sequence"/>
</dbReference>
<protein>
    <submittedName>
        <fullName evidence="1">Winged helix-turn-helix domain-containing protein</fullName>
    </submittedName>
</protein>
<dbReference type="EMBL" id="JBHSBD010000028">
    <property type="protein sequence ID" value="MFC3967979.1"/>
    <property type="molecule type" value="Genomic_DNA"/>
</dbReference>
<gene>
    <name evidence="1" type="ORF">ACFOVS_07525</name>
</gene>
<dbReference type="PANTHER" id="PTHR30528:SF0">
    <property type="entry name" value="CYTOPLASMIC PROTEIN"/>
    <property type="match status" value="1"/>
</dbReference>
<organism evidence="1 2">
    <name type="scientific">Rhizobium lemnae</name>
    <dbReference type="NCBI Taxonomy" id="1214924"/>
    <lineage>
        <taxon>Bacteria</taxon>
        <taxon>Pseudomonadati</taxon>
        <taxon>Pseudomonadota</taxon>
        <taxon>Alphaproteobacteria</taxon>
        <taxon>Hyphomicrobiales</taxon>
        <taxon>Rhizobiaceae</taxon>
        <taxon>Rhizobium/Agrobacterium group</taxon>
        <taxon>Rhizobium</taxon>
    </lineage>
</organism>
<accession>A0ABV8E741</accession>